<evidence type="ECO:0000313" key="6">
    <source>
        <dbReference type="Proteomes" id="UP001220324"/>
    </source>
</evidence>
<organism evidence="5 6">
    <name type="scientific">Penicillium frequentans</name>
    <dbReference type="NCBI Taxonomy" id="3151616"/>
    <lineage>
        <taxon>Eukaryota</taxon>
        <taxon>Fungi</taxon>
        <taxon>Dikarya</taxon>
        <taxon>Ascomycota</taxon>
        <taxon>Pezizomycotina</taxon>
        <taxon>Eurotiomycetes</taxon>
        <taxon>Eurotiomycetidae</taxon>
        <taxon>Eurotiales</taxon>
        <taxon>Aspergillaceae</taxon>
        <taxon>Penicillium</taxon>
    </lineage>
</organism>
<dbReference type="PANTHER" id="PTHR33365:SF11">
    <property type="entry name" value="TAT PATHWAY SIGNAL SEQUENCE"/>
    <property type="match status" value="1"/>
</dbReference>
<evidence type="ECO:0000256" key="3">
    <source>
        <dbReference type="ARBA" id="ARBA00035112"/>
    </source>
</evidence>
<accession>A0AAD6CU81</accession>
<keyword evidence="6" id="KW-1185">Reference proteome</keyword>
<name>A0AAD6CU81_9EURO</name>
<keyword evidence="4" id="KW-0812">Transmembrane</keyword>
<gene>
    <name evidence="5" type="ORF">N7494_008340</name>
</gene>
<keyword evidence="2" id="KW-0560">Oxidoreductase</keyword>
<evidence type="ECO:0000256" key="4">
    <source>
        <dbReference type="SAM" id="Phobius"/>
    </source>
</evidence>
<comment type="caution">
    <text evidence="5">The sequence shown here is derived from an EMBL/GenBank/DDBJ whole genome shotgun (WGS) entry which is preliminary data.</text>
</comment>
<protein>
    <recommendedName>
        <fullName evidence="7">Oxidase ustYa</fullName>
    </recommendedName>
</protein>
<evidence type="ECO:0000313" key="5">
    <source>
        <dbReference type="EMBL" id="KAJ5538861.1"/>
    </source>
</evidence>
<dbReference type="GO" id="GO:0043386">
    <property type="term" value="P:mycotoxin biosynthetic process"/>
    <property type="evidence" value="ECO:0007669"/>
    <property type="project" value="InterPro"/>
</dbReference>
<reference evidence="5 6" key="1">
    <citation type="journal article" date="2023" name="IMA Fungus">
        <title>Comparative genomic study of the Penicillium genus elucidates a diverse pangenome and 15 lateral gene transfer events.</title>
        <authorList>
            <person name="Petersen C."/>
            <person name="Sorensen T."/>
            <person name="Nielsen M.R."/>
            <person name="Sondergaard T.E."/>
            <person name="Sorensen J.L."/>
            <person name="Fitzpatrick D.A."/>
            <person name="Frisvad J.C."/>
            <person name="Nielsen K.L."/>
        </authorList>
    </citation>
    <scope>NUCLEOTIDE SEQUENCE [LARGE SCALE GENOMIC DNA]</scope>
    <source>
        <strain evidence="5 6">IBT 35679</strain>
    </source>
</reference>
<keyword evidence="4" id="KW-1133">Transmembrane helix</keyword>
<dbReference type="Pfam" id="PF11807">
    <property type="entry name" value="UstYa"/>
    <property type="match status" value="1"/>
</dbReference>
<comment type="pathway">
    <text evidence="1">Mycotoxin biosynthesis.</text>
</comment>
<proteinExistence type="inferred from homology"/>
<dbReference type="AlphaFoldDB" id="A0AAD6CU81"/>
<feature type="transmembrane region" description="Helical" evidence="4">
    <location>
        <begin position="37"/>
        <end position="57"/>
    </location>
</feature>
<comment type="similarity">
    <text evidence="3">Belongs to the ustYa family.</text>
</comment>
<sequence>MAPSSSQKEVSYQPIASDEPEALTSSLAKPPFLSSRAAVMIVPIVVTFTIALILGWVSGQHFSDRKWDGLISPPGNVEVVFEHDLLFSERPTPESEAAWNSLIPGKLKVHPPLCIYLSAYFTQVGRGFVHHPEIAPFISNLAVFHQLHCLHAIVVSYYTAIEDADVARGGQRPDGFLEETGTRMAQSHVRHCFDYIRQTLMCGADTNLEVLDHETRATSGWGQKRQCRSYHEVYEWAEKWANSTDTGILS</sequence>
<evidence type="ECO:0008006" key="7">
    <source>
        <dbReference type="Google" id="ProtNLM"/>
    </source>
</evidence>
<dbReference type="EMBL" id="JAQIZZ010000006">
    <property type="protein sequence ID" value="KAJ5538861.1"/>
    <property type="molecule type" value="Genomic_DNA"/>
</dbReference>
<evidence type="ECO:0000256" key="1">
    <source>
        <dbReference type="ARBA" id="ARBA00004685"/>
    </source>
</evidence>
<dbReference type="PANTHER" id="PTHR33365">
    <property type="entry name" value="YALI0B05434P"/>
    <property type="match status" value="1"/>
</dbReference>
<dbReference type="Proteomes" id="UP001220324">
    <property type="component" value="Unassembled WGS sequence"/>
</dbReference>
<dbReference type="GO" id="GO:0016491">
    <property type="term" value="F:oxidoreductase activity"/>
    <property type="evidence" value="ECO:0007669"/>
    <property type="project" value="UniProtKB-KW"/>
</dbReference>
<dbReference type="InterPro" id="IPR021765">
    <property type="entry name" value="UstYa-like"/>
</dbReference>
<keyword evidence="4" id="KW-0472">Membrane</keyword>
<evidence type="ECO:0000256" key="2">
    <source>
        <dbReference type="ARBA" id="ARBA00023002"/>
    </source>
</evidence>